<feature type="compositionally biased region" description="Polar residues" evidence="1">
    <location>
        <begin position="25"/>
        <end position="36"/>
    </location>
</feature>
<keyword evidence="3" id="KW-1185">Reference proteome</keyword>
<dbReference type="EMBL" id="LAFY01000486">
    <property type="protein sequence ID" value="KJX97417.1"/>
    <property type="molecule type" value="Genomic_DNA"/>
</dbReference>
<evidence type="ECO:0000256" key="1">
    <source>
        <dbReference type="SAM" id="MobiDB-lite"/>
    </source>
</evidence>
<gene>
    <name evidence="2" type="ORF">TI39_contig494g00002</name>
</gene>
<name>A0A0F4GK32_9PEZI</name>
<proteinExistence type="predicted"/>
<accession>A0A0F4GK32</accession>
<reference evidence="2 3" key="1">
    <citation type="submission" date="2015-03" db="EMBL/GenBank/DDBJ databases">
        <title>RNA-seq based gene annotation and comparative genomics of four Zymoseptoria species reveal species-specific pathogenicity related genes and transposable element activity.</title>
        <authorList>
            <person name="Grandaubert J."/>
            <person name="Bhattacharyya A."/>
            <person name="Stukenbrock E.H."/>
        </authorList>
    </citation>
    <scope>NUCLEOTIDE SEQUENCE [LARGE SCALE GENOMIC DNA]</scope>
    <source>
        <strain evidence="2 3">Zb18110</strain>
    </source>
</reference>
<organism evidence="2 3">
    <name type="scientific">Zymoseptoria brevis</name>
    <dbReference type="NCBI Taxonomy" id="1047168"/>
    <lineage>
        <taxon>Eukaryota</taxon>
        <taxon>Fungi</taxon>
        <taxon>Dikarya</taxon>
        <taxon>Ascomycota</taxon>
        <taxon>Pezizomycotina</taxon>
        <taxon>Dothideomycetes</taxon>
        <taxon>Dothideomycetidae</taxon>
        <taxon>Mycosphaerellales</taxon>
        <taxon>Mycosphaerellaceae</taxon>
        <taxon>Zymoseptoria</taxon>
    </lineage>
</organism>
<dbReference type="Proteomes" id="UP000033647">
    <property type="component" value="Unassembled WGS sequence"/>
</dbReference>
<feature type="region of interest" description="Disordered" evidence="1">
    <location>
        <begin position="25"/>
        <end position="94"/>
    </location>
</feature>
<comment type="caution">
    <text evidence="2">The sequence shown here is derived from an EMBL/GenBank/DDBJ whole genome shotgun (WGS) entry which is preliminary data.</text>
</comment>
<protein>
    <submittedName>
        <fullName evidence="2">Uncharacterized protein</fullName>
    </submittedName>
</protein>
<sequence>MPSPMSLLISYAFIDLLHLDNPHVQASPNHMQPHQNSKFKRDINVPTDKEQAEAHARNTTHQSTDQQRDPYDDATQPTSEPQHKEGRQASKAINSTDHVYTGYIHVNSQFIKPSTSTGRPVPIKDTSQVSFVVVNHTTGTEQARLTNYTS</sequence>
<evidence type="ECO:0000313" key="2">
    <source>
        <dbReference type="EMBL" id="KJX97417.1"/>
    </source>
</evidence>
<feature type="compositionally biased region" description="Basic and acidic residues" evidence="1">
    <location>
        <begin position="39"/>
        <end position="56"/>
    </location>
</feature>
<dbReference type="AlphaFoldDB" id="A0A0F4GK32"/>
<evidence type="ECO:0000313" key="3">
    <source>
        <dbReference type="Proteomes" id="UP000033647"/>
    </source>
</evidence>